<evidence type="ECO:0000313" key="2">
    <source>
        <dbReference type="Proteomes" id="UP001163321"/>
    </source>
</evidence>
<gene>
    <name evidence="1" type="ORF">PsorP6_009221</name>
</gene>
<sequence length="68" mass="7743">MHLHLLLISIQLLTRYYLRHYLGAFIALGGSVVIFVSDYSSSANGSRSREVRGDLYALLLLRSMTRRT</sequence>
<dbReference type="Proteomes" id="UP001163321">
    <property type="component" value="Chromosome 5"/>
</dbReference>
<proteinExistence type="predicted"/>
<organism evidence="1 2">
    <name type="scientific">Peronosclerospora sorghi</name>
    <dbReference type="NCBI Taxonomy" id="230839"/>
    <lineage>
        <taxon>Eukaryota</taxon>
        <taxon>Sar</taxon>
        <taxon>Stramenopiles</taxon>
        <taxon>Oomycota</taxon>
        <taxon>Peronosporomycetes</taxon>
        <taxon>Peronosporales</taxon>
        <taxon>Peronosporaceae</taxon>
        <taxon>Peronosclerospora</taxon>
    </lineage>
</organism>
<dbReference type="EMBL" id="CM047584">
    <property type="protein sequence ID" value="KAI9911422.1"/>
    <property type="molecule type" value="Genomic_DNA"/>
</dbReference>
<accession>A0ACC0VY47</accession>
<protein>
    <submittedName>
        <fullName evidence="1">Uncharacterized protein</fullName>
    </submittedName>
</protein>
<comment type="caution">
    <text evidence="1">The sequence shown here is derived from an EMBL/GenBank/DDBJ whole genome shotgun (WGS) entry which is preliminary data.</text>
</comment>
<reference evidence="1 2" key="1">
    <citation type="journal article" date="2022" name="bioRxiv">
        <title>The genome of the oomycete Peronosclerospora sorghi, a cosmopolitan pathogen of maize and sorghum, is inflated with dispersed pseudogenes.</title>
        <authorList>
            <person name="Fletcher K."/>
            <person name="Martin F."/>
            <person name="Isakeit T."/>
            <person name="Cavanaugh K."/>
            <person name="Magill C."/>
            <person name="Michelmore R."/>
        </authorList>
    </citation>
    <scope>NUCLEOTIDE SEQUENCE [LARGE SCALE GENOMIC DNA]</scope>
    <source>
        <strain evidence="1">P6</strain>
    </source>
</reference>
<evidence type="ECO:0000313" key="1">
    <source>
        <dbReference type="EMBL" id="KAI9911422.1"/>
    </source>
</evidence>
<keyword evidence="2" id="KW-1185">Reference proteome</keyword>
<name>A0ACC0VY47_9STRA</name>